<protein>
    <submittedName>
        <fullName evidence="1">Uncharacterized protein</fullName>
    </submittedName>
</protein>
<evidence type="ECO:0000313" key="1">
    <source>
        <dbReference type="EMBL" id="RDY61961.1"/>
    </source>
</evidence>
<organism evidence="1 2">
    <name type="scientific">Flagellimonas nanhaiensis</name>
    <dbReference type="NCBI Taxonomy" id="2292706"/>
    <lineage>
        <taxon>Bacteria</taxon>
        <taxon>Pseudomonadati</taxon>
        <taxon>Bacteroidota</taxon>
        <taxon>Flavobacteriia</taxon>
        <taxon>Flavobacteriales</taxon>
        <taxon>Flavobacteriaceae</taxon>
        <taxon>Flagellimonas</taxon>
    </lineage>
</organism>
<sequence length="356" mass="38512">MKKLTLTLFAAMVAVFYSCEVEPAGTDNLDSIDGKGKLKEKVVEEEICEISLFPDLPAVVNACTTAKGVDANDAYFDLTISDTSLAGDYSAWCVDQDASLEAGECFEAEIYSSYEELPIGAFEKPENFDLVNWLFNQNIIGQASSGGDPYTFGDFQRAIWYLIDDSNCVQCLYLGDWDDDRALELVDLALANGEGYEPGEGDKLAVILIPTNGRQSLFIPYTLECPSSGGCETAYARGNDGNNCFMDNGFSKWGWSIGPLSEGTDESYEIYAAAGQCDINKGELVGTVEVEYADGSVTVTYNIDSSYTVSETHTYAGNDMFPLGKNGKPTVAPGQFTIEEGLSGDIYVIAHAVVCD</sequence>
<evidence type="ECO:0000313" key="2">
    <source>
        <dbReference type="Proteomes" id="UP000261828"/>
    </source>
</evidence>
<name>A0A371JVW1_9FLAO</name>
<dbReference type="EMBL" id="QTJX01000001">
    <property type="protein sequence ID" value="RDY61961.1"/>
    <property type="molecule type" value="Genomic_DNA"/>
</dbReference>
<dbReference type="RefSeq" id="WP_116183742.1">
    <property type="nucleotide sequence ID" value="NZ_QTJX01000001.1"/>
</dbReference>
<comment type="caution">
    <text evidence="1">The sequence shown here is derived from an EMBL/GenBank/DDBJ whole genome shotgun (WGS) entry which is preliminary data.</text>
</comment>
<accession>A0A371JVW1</accession>
<reference evidence="1 2" key="1">
    <citation type="submission" date="2018-08" db="EMBL/GenBank/DDBJ databases">
        <title>Muricauda nanhaiensis sp. nov., isolated from seawater of the South China Sea.</title>
        <authorList>
            <person name="Dang Y."/>
        </authorList>
    </citation>
    <scope>NUCLEOTIDE SEQUENCE [LARGE SCALE GENOMIC DNA]</scope>
    <source>
        <strain evidence="1 2">SM1704</strain>
    </source>
</reference>
<proteinExistence type="predicted"/>
<keyword evidence="2" id="KW-1185">Reference proteome</keyword>
<dbReference type="PROSITE" id="PS51257">
    <property type="entry name" value="PROKAR_LIPOPROTEIN"/>
    <property type="match status" value="1"/>
</dbReference>
<dbReference type="AlphaFoldDB" id="A0A371JVW1"/>
<dbReference type="OrthoDB" id="599464at2"/>
<dbReference type="Proteomes" id="UP000261828">
    <property type="component" value="Unassembled WGS sequence"/>
</dbReference>
<gene>
    <name evidence="1" type="ORF">DX873_07405</name>
</gene>